<keyword evidence="5" id="KW-1185">Reference proteome</keyword>
<dbReference type="Pfam" id="PF07714">
    <property type="entry name" value="PK_Tyr_Ser-Thr"/>
    <property type="match status" value="2"/>
</dbReference>
<keyword evidence="4" id="KW-0418">Kinase</keyword>
<protein>
    <submittedName>
        <fullName evidence="4">Serine/threonineprotein kinase/receptor</fullName>
    </submittedName>
</protein>
<dbReference type="PROSITE" id="PS50011">
    <property type="entry name" value="PROTEIN_KINASE_DOM"/>
    <property type="match status" value="1"/>
</dbReference>
<dbReference type="InterPro" id="IPR008271">
    <property type="entry name" value="Ser/Thr_kinase_AS"/>
</dbReference>
<keyword evidence="2" id="KW-1133">Transmembrane helix</keyword>
<keyword evidence="2" id="KW-0812">Transmembrane</keyword>
<dbReference type="SMART" id="SM00220">
    <property type="entry name" value="S_TKc"/>
    <property type="match status" value="1"/>
</dbReference>
<comment type="caution">
    <text evidence="4">The sequence shown here is derived from an EMBL/GenBank/DDBJ whole genome shotgun (WGS) entry which is preliminary data.</text>
</comment>
<gene>
    <name evidence="4" type="ORF">PAPYR_9330</name>
</gene>
<dbReference type="SUPFAM" id="SSF56112">
    <property type="entry name" value="Protein kinase-like (PK-like)"/>
    <property type="match status" value="2"/>
</dbReference>
<feature type="region of interest" description="Disordered" evidence="1">
    <location>
        <begin position="376"/>
        <end position="398"/>
    </location>
</feature>
<dbReference type="InterPro" id="IPR011009">
    <property type="entry name" value="Kinase-like_dom_sf"/>
</dbReference>
<keyword evidence="4" id="KW-0808">Transferase</keyword>
<evidence type="ECO:0000313" key="4">
    <source>
        <dbReference type="EMBL" id="KAJ4455679.1"/>
    </source>
</evidence>
<dbReference type="PANTHER" id="PTHR44329">
    <property type="entry name" value="SERINE/THREONINE-PROTEIN KINASE TNNI3K-RELATED"/>
    <property type="match status" value="1"/>
</dbReference>
<dbReference type="InterPro" id="IPR000719">
    <property type="entry name" value="Prot_kinase_dom"/>
</dbReference>
<evidence type="ECO:0000256" key="2">
    <source>
        <dbReference type="SAM" id="Phobius"/>
    </source>
</evidence>
<keyword evidence="2" id="KW-0472">Membrane</keyword>
<organism evidence="4 5">
    <name type="scientific">Paratrimastix pyriformis</name>
    <dbReference type="NCBI Taxonomy" id="342808"/>
    <lineage>
        <taxon>Eukaryota</taxon>
        <taxon>Metamonada</taxon>
        <taxon>Preaxostyla</taxon>
        <taxon>Paratrimastigidae</taxon>
        <taxon>Paratrimastix</taxon>
    </lineage>
</organism>
<dbReference type="PIRSF" id="PIRSF000654">
    <property type="entry name" value="Integrin-linked_kinase"/>
    <property type="match status" value="1"/>
</dbReference>
<feature type="domain" description="Protein kinase" evidence="3">
    <location>
        <begin position="41"/>
        <end position="393"/>
    </location>
</feature>
<sequence>MKVKVMTVVGNGGVSLEFTPQRTPSSLLAHTQVATVDFANLKIIERVGHGAAGEVFKGDLNGTTVAVKVSSESLAKERLFDTSETEAQMTDFRREVALMRTLRHPYIVALIGATFNNPKLIITEYMGRGSLYNLLHDETVPMSMELRLRMAFDMARASLHALRSPIMHRDRETCYVFDITYTLIMLTVYARLSFLHALRPPIMHRAELPARPAAAHHHIPTTTTMCSVCAGLSFLHALRPPIMHRDIKSQNMLVTDDLRVKVSDFGISRLSQESIHTAAGTPVQSLMIISCPPYLTAWSAPEVLRGEPSWLPSDVYSFGVVLWELVTRQTPWEGIPALQVMNTVSQGARPPIPERGCPPELADLMRDCWAQAPEARPTFEQVRQSAAPPNDLRPSGAG</sequence>
<proteinExistence type="predicted"/>
<dbReference type="InterPro" id="IPR001245">
    <property type="entry name" value="Ser-Thr/Tyr_kinase_cat_dom"/>
</dbReference>
<dbReference type="CDD" id="cd13999">
    <property type="entry name" value="STKc_MAP3K-like"/>
    <property type="match status" value="1"/>
</dbReference>
<dbReference type="PROSITE" id="PS00108">
    <property type="entry name" value="PROTEIN_KINASE_ST"/>
    <property type="match status" value="1"/>
</dbReference>
<evidence type="ECO:0000256" key="1">
    <source>
        <dbReference type="SAM" id="MobiDB-lite"/>
    </source>
</evidence>
<feature type="transmembrane region" description="Helical" evidence="2">
    <location>
        <begin position="175"/>
        <end position="198"/>
    </location>
</feature>
<dbReference type="Gene3D" id="1.10.510.10">
    <property type="entry name" value="Transferase(Phosphotransferase) domain 1"/>
    <property type="match status" value="2"/>
</dbReference>
<dbReference type="GO" id="GO:0016301">
    <property type="term" value="F:kinase activity"/>
    <property type="evidence" value="ECO:0007669"/>
    <property type="project" value="UniProtKB-KW"/>
</dbReference>
<accession>A0ABQ8U8P2</accession>
<dbReference type="InterPro" id="IPR051681">
    <property type="entry name" value="Ser/Thr_Kinases-Pseudokinases"/>
</dbReference>
<dbReference type="EMBL" id="JAPMOS010000097">
    <property type="protein sequence ID" value="KAJ4455679.1"/>
    <property type="molecule type" value="Genomic_DNA"/>
</dbReference>
<name>A0ABQ8U8P2_9EUKA</name>
<dbReference type="Proteomes" id="UP001141327">
    <property type="component" value="Unassembled WGS sequence"/>
</dbReference>
<evidence type="ECO:0000313" key="5">
    <source>
        <dbReference type="Proteomes" id="UP001141327"/>
    </source>
</evidence>
<evidence type="ECO:0000259" key="3">
    <source>
        <dbReference type="PROSITE" id="PS50011"/>
    </source>
</evidence>
<reference evidence="4" key="1">
    <citation type="journal article" date="2022" name="bioRxiv">
        <title>Genomics of Preaxostyla Flagellates Illuminates Evolutionary Transitions and the Path Towards Mitochondrial Loss.</title>
        <authorList>
            <person name="Novak L.V.F."/>
            <person name="Treitli S.C."/>
            <person name="Pyrih J."/>
            <person name="Halakuc P."/>
            <person name="Pipaliya S.V."/>
            <person name="Vacek V."/>
            <person name="Brzon O."/>
            <person name="Soukal P."/>
            <person name="Eme L."/>
            <person name="Dacks J.B."/>
            <person name="Karnkowska A."/>
            <person name="Elias M."/>
            <person name="Hampl V."/>
        </authorList>
    </citation>
    <scope>NUCLEOTIDE SEQUENCE</scope>
    <source>
        <strain evidence="4">RCP-MX</strain>
    </source>
</reference>